<evidence type="ECO:0000313" key="4">
    <source>
        <dbReference type="Proteomes" id="UP000593892"/>
    </source>
</evidence>
<dbReference type="InterPro" id="IPR017803">
    <property type="entry name" value="CHP03437_C"/>
</dbReference>
<dbReference type="KEGG" id="pfer:IRI77_09990"/>
<dbReference type="InterPro" id="IPR050491">
    <property type="entry name" value="AmpC-like"/>
</dbReference>
<dbReference type="NCBIfam" id="TIGR03437">
    <property type="entry name" value="Soli_cterm"/>
    <property type="match status" value="1"/>
</dbReference>
<reference evidence="3 4" key="1">
    <citation type="submission" date="2020-10" db="EMBL/GenBank/DDBJ databases">
        <title>Complete genome sequence of Paludibaculum fermentans P105T, a facultatively anaerobic acidobacterium capable of dissimilatory Fe(III) reduction.</title>
        <authorList>
            <person name="Dedysh S.N."/>
            <person name="Beletsky A.V."/>
            <person name="Kulichevskaya I.S."/>
            <person name="Mardanov A.V."/>
            <person name="Ravin N.V."/>
        </authorList>
    </citation>
    <scope>NUCLEOTIDE SEQUENCE [LARGE SCALE GENOMIC DNA]</scope>
    <source>
        <strain evidence="3 4">P105</strain>
    </source>
</reference>
<dbReference type="Gene3D" id="3.40.710.10">
    <property type="entry name" value="DD-peptidase/beta-lactamase superfamily"/>
    <property type="match status" value="1"/>
</dbReference>
<dbReference type="Pfam" id="PF00144">
    <property type="entry name" value="Beta-lactamase"/>
    <property type="match status" value="1"/>
</dbReference>
<accession>A0A7S7SN75</accession>
<sequence length="662" mass="70536">MPAPFRHSSLAVTLLMVLLPFSSVFGQTGTPPIPPFDDFMNGLLTKHKIPGGSLAVVKDGRLLMARGYGMADPANKLQAQPDSRYRIASLSKFITAVTVLHLVEQGKLTLDQKAFALLPDLTAPFGTQEDDRLSSITIANLLTHTGGWDDSSAGSGFDPMFASPTITAALGVSGPASSENTIRYMRGQKLDFDPGLYYRYSNFGYNVLGRIIERVTGMSYEQYVRTQVLAPMGIAGTRIGNSLASGRLPGEVAYSPNGITDNVFPEDADQQVPWPYGGWCVECQDAHGGWVTTVIDYARFMTAVEGRRGSSFLTPDSIAAMTARPGARDWDNASAWYGFGIMVRPVTGGQNWWHSGSTDGTTTYQIRSSNGFNWIVFLNWRPATNDGINAIQNEIDSGLWNASSKVTSWPDVDYFATSYPDVDPAQAAAQPFISARDGVLNSATLDRGVVSGSWGLIRGSNLAPGTRGWTPEDISRNRMPTSLDGVSVLVNGEPAYLFSVSPAEIAFQAPQDLPSGWLPVEVKINDVSTGMVLAHITRNAPGLFTYQENGVTYASASQDDGSELTDGGATPGQVISLFATGLEPTRAGIVASMAQQAQMPVVTIGGINAKVRTTALVGPGVFVITAVVPDMPSGDQAIVLTSNGVDSPFGVFLKVASSQSGN</sequence>
<dbReference type="RefSeq" id="WP_194451926.1">
    <property type="nucleotide sequence ID" value="NZ_CP063849.1"/>
</dbReference>
<dbReference type="GO" id="GO:0016787">
    <property type="term" value="F:hydrolase activity"/>
    <property type="evidence" value="ECO:0007669"/>
    <property type="project" value="UniProtKB-KW"/>
</dbReference>
<proteinExistence type="predicted"/>
<keyword evidence="3" id="KW-0378">Hydrolase</keyword>
<dbReference type="InterPro" id="IPR001466">
    <property type="entry name" value="Beta-lactam-related"/>
</dbReference>
<evidence type="ECO:0000313" key="3">
    <source>
        <dbReference type="EMBL" id="QOY90261.1"/>
    </source>
</evidence>
<evidence type="ECO:0000256" key="1">
    <source>
        <dbReference type="SAM" id="SignalP"/>
    </source>
</evidence>
<gene>
    <name evidence="3" type="ORF">IRI77_09990</name>
</gene>
<feature type="chain" id="PRO_5032395868" evidence="1">
    <location>
        <begin position="27"/>
        <end position="662"/>
    </location>
</feature>
<dbReference type="EMBL" id="CP063849">
    <property type="protein sequence ID" value="QOY90261.1"/>
    <property type="molecule type" value="Genomic_DNA"/>
</dbReference>
<dbReference type="AlphaFoldDB" id="A0A7S7SN75"/>
<keyword evidence="1" id="KW-0732">Signal</keyword>
<feature type="signal peptide" evidence="1">
    <location>
        <begin position="1"/>
        <end position="26"/>
    </location>
</feature>
<protein>
    <submittedName>
        <fullName evidence="3">Serine hydrolase</fullName>
    </submittedName>
</protein>
<keyword evidence="4" id="KW-1185">Reference proteome</keyword>
<organism evidence="3 4">
    <name type="scientific">Paludibaculum fermentans</name>
    <dbReference type="NCBI Taxonomy" id="1473598"/>
    <lineage>
        <taxon>Bacteria</taxon>
        <taxon>Pseudomonadati</taxon>
        <taxon>Acidobacteriota</taxon>
        <taxon>Terriglobia</taxon>
        <taxon>Bryobacterales</taxon>
        <taxon>Bryobacteraceae</taxon>
        <taxon>Paludibaculum</taxon>
    </lineage>
</organism>
<dbReference type="PANTHER" id="PTHR46825:SF9">
    <property type="entry name" value="BETA-LACTAMASE-RELATED DOMAIN-CONTAINING PROTEIN"/>
    <property type="match status" value="1"/>
</dbReference>
<dbReference type="PANTHER" id="PTHR46825">
    <property type="entry name" value="D-ALANYL-D-ALANINE-CARBOXYPEPTIDASE/ENDOPEPTIDASE AMPH"/>
    <property type="match status" value="1"/>
</dbReference>
<dbReference type="Proteomes" id="UP000593892">
    <property type="component" value="Chromosome"/>
</dbReference>
<name>A0A7S7SN75_PALFE</name>
<evidence type="ECO:0000259" key="2">
    <source>
        <dbReference type="Pfam" id="PF00144"/>
    </source>
</evidence>
<dbReference type="InterPro" id="IPR012338">
    <property type="entry name" value="Beta-lactam/transpept-like"/>
</dbReference>
<feature type="domain" description="Beta-lactamase-related" evidence="2">
    <location>
        <begin position="36"/>
        <end position="385"/>
    </location>
</feature>
<dbReference type="SUPFAM" id="SSF56601">
    <property type="entry name" value="beta-lactamase/transpeptidase-like"/>
    <property type="match status" value="1"/>
</dbReference>